<proteinExistence type="predicted"/>
<dbReference type="STRING" id="591205.SAMN05421538_11317"/>
<organism evidence="1 2">
    <name type="scientific">Paracoccus isoporae</name>
    <dbReference type="NCBI Taxonomy" id="591205"/>
    <lineage>
        <taxon>Bacteria</taxon>
        <taxon>Pseudomonadati</taxon>
        <taxon>Pseudomonadota</taxon>
        <taxon>Alphaproteobacteria</taxon>
        <taxon>Rhodobacterales</taxon>
        <taxon>Paracoccaceae</taxon>
        <taxon>Paracoccus</taxon>
    </lineage>
</organism>
<evidence type="ECO:0000313" key="1">
    <source>
        <dbReference type="EMBL" id="SDE86357.1"/>
    </source>
</evidence>
<dbReference type="Proteomes" id="UP000199344">
    <property type="component" value="Unassembled WGS sequence"/>
</dbReference>
<keyword evidence="2" id="KW-1185">Reference proteome</keyword>
<sequence>MSQQIWGRNRGNALSFHGAAGRLAPSARATGTALGAAAAGAARDVADPVRAWRSQPKIKRNNPKTPISRPDSHTVWGRSMTGEILMFG</sequence>
<name>A0A1G7GDY8_9RHOB</name>
<evidence type="ECO:0000313" key="2">
    <source>
        <dbReference type="Proteomes" id="UP000199344"/>
    </source>
</evidence>
<reference evidence="1 2" key="1">
    <citation type="submission" date="2016-10" db="EMBL/GenBank/DDBJ databases">
        <authorList>
            <person name="de Groot N.N."/>
        </authorList>
    </citation>
    <scope>NUCLEOTIDE SEQUENCE [LARGE SCALE GENOMIC DNA]</scope>
    <source>
        <strain evidence="1 2">DSM 22220</strain>
    </source>
</reference>
<gene>
    <name evidence="1" type="ORF">SAMN05421538_11317</name>
</gene>
<accession>A0A1G7GDY8</accession>
<protein>
    <submittedName>
        <fullName evidence="1">Uncharacterized protein</fullName>
    </submittedName>
</protein>
<dbReference type="EMBL" id="FNAH01000013">
    <property type="protein sequence ID" value="SDE86357.1"/>
    <property type="molecule type" value="Genomic_DNA"/>
</dbReference>
<dbReference type="AlphaFoldDB" id="A0A1G7GDY8"/>